<proteinExistence type="predicted"/>
<feature type="compositionally biased region" description="Basic and acidic residues" evidence="2">
    <location>
        <begin position="747"/>
        <end position="756"/>
    </location>
</feature>
<feature type="region of interest" description="Disordered" evidence="2">
    <location>
        <begin position="282"/>
        <end position="313"/>
    </location>
</feature>
<feature type="compositionally biased region" description="Basic and acidic residues" evidence="2">
    <location>
        <begin position="725"/>
        <end position="740"/>
    </location>
</feature>
<feature type="coiled-coil region" evidence="1">
    <location>
        <begin position="501"/>
        <end position="553"/>
    </location>
</feature>
<feature type="compositionally biased region" description="Basic and acidic residues" evidence="2">
    <location>
        <begin position="358"/>
        <end position="368"/>
    </location>
</feature>
<gene>
    <name evidence="3" type="ORF">LSTR_LSTR003864</name>
</gene>
<feature type="compositionally biased region" description="Polar residues" evidence="2">
    <location>
        <begin position="21"/>
        <end position="32"/>
    </location>
</feature>
<reference evidence="3 4" key="1">
    <citation type="journal article" date="2017" name="Gigascience">
        <title>Genome sequence of the small brown planthopper, Laodelphax striatellus.</title>
        <authorList>
            <person name="Zhu J."/>
            <person name="Jiang F."/>
            <person name="Wang X."/>
            <person name="Yang P."/>
            <person name="Bao Y."/>
            <person name="Zhao W."/>
            <person name="Wang W."/>
            <person name="Lu H."/>
            <person name="Wang Q."/>
            <person name="Cui N."/>
            <person name="Li J."/>
            <person name="Chen X."/>
            <person name="Luo L."/>
            <person name="Yu J."/>
            <person name="Kang L."/>
            <person name="Cui F."/>
        </authorList>
    </citation>
    <scope>NUCLEOTIDE SEQUENCE [LARGE SCALE GENOMIC DNA]</scope>
    <source>
        <strain evidence="3">Lst14</strain>
    </source>
</reference>
<feature type="compositionally biased region" description="Basic and acidic residues" evidence="2">
    <location>
        <begin position="770"/>
        <end position="779"/>
    </location>
</feature>
<keyword evidence="1" id="KW-0175">Coiled coil</keyword>
<feature type="region of interest" description="Disordered" evidence="2">
    <location>
        <begin position="657"/>
        <end position="826"/>
    </location>
</feature>
<accession>A0A482XEB1</accession>
<dbReference type="PANTHER" id="PTHR44927:SF1">
    <property type="entry name" value="FK506-BINDING PROTEIN 15"/>
    <property type="match status" value="1"/>
</dbReference>
<feature type="coiled-coil region" evidence="1">
    <location>
        <begin position="579"/>
        <end position="606"/>
    </location>
</feature>
<evidence type="ECO:0000313" key="4">
    <source>
        <dbReference type="Proteomes" id="UP000291343"/>
    </source>
</evidence>
<keyword evidence="4" id="KW-1185">Reference proteome</keyword>
<feature type="region of interest" description="Disordered" evidence="2">
    <location>
        <begin position="1"/>
        <end position="57"/>
    </location>
</feature>
<dbReference type="PANTHER" id="PTHR44927">
    <property type="entry name" value="FK506-BINDING PROTEIN 15"/>
    <property type="match status" value="1"/>
</dbReference>
<dbReference type="SMR" id="A0A482XEB1"/>
<feature type="compositionally biased region" description="Polar residues" evidence="2">
    <location>
        <begin position="757"/>
        <end position="767"/>
    </location>
</feature>
<feature type="compositionally biased region" description="Low complexity" evidence="2">
    <location>
        <begin position="9"/>
        <end position="19"/>
    </location>
</feature>
<feature type="compositionally biased region" description="Basic and acidic residues" evidence="2">
    <location>
        <begin position="660"/>
        <end position="671"/>
    </location>
</feature>
<dbReference type="STRING" id="195883.A0A482XEB1"/>
<evidence type="ECO:0000313" key="3">
    <source>
        <dbReference type="EMBL" id="RZF44224.1"/>
    </source>
</evidence>
<dbReference type="OrthoDB" id="5842926at2759"/>
<evidence type="ECO:0000256" key="2">
    <source>
        <dbReference type="SAM" id="MobiDB-lite"/>
    </source>
</evidence>
<feature type="compositionally biased region" description="Low complexity" evidence="2">
    <location>
        <begin position="289"/>
        <end position="299"/>
    </location>
</feature>
<evidence type="ECO:0000256" key="1">
    <source>
        <dbReference type="SAM" id="Coils"/>
    </source>
</evidence>
<comment type="caution">
    <text evidence="3">The sequence shown here is derived from an EMBL/GenBank/DDBJ whole genome shotgun (WGS) entry which is preliminary data.</text>
</comment>
<dbReference type="InParanoid" id="A0A482XEB1"/>
<feature type="region of interest" description="Disordered" evidence="2">
    <location>
        <begin position="345"/>
        <end position="376"/>
    </location>
</feature>
<organism evidence="3 4">
    <name type="scientific">Laodelphax striatellus</name>
    <name type="common">Small brown planthopper</name>
    <name type="synonym">Delphax striatella</name>
    <dbReference type="NCBI Taxonomy" id="195883"/>
    <lineage>
        <taxon>Eukaryota</taxon>
        <taxon>Metazoa</taxon>
        <taxon>Ecdysozoa</taxon>
        <taxon>Arthropoda</taxon>
        <taxon>Hexapoda</taxon>
        <taxon>Insecta</taxon>
        <taxon>Pterygota</taxon>
        <taxon>Neoptera</taxon>
        <taxon>Paraneoptera</taxon>
        <taxon>Hemiptera</taxon>
        <taxon>Auchenorrhyncha</taxon>
        <taxon>Fulgoroidea</taxon>
        <taxon>Delphacidae</taxon>
        <taxon>Criomorphinae</taxon>
        <taxon>Laodelphax</taxon>
    </lineage>
</organism>
<dbReference type="AlphaFoldDB" id="A0A482XEB1"/>
<dbReference type="EMBL" id="QKKF02011224">
    <property type="protein sequence ID" value="RZF44224.1"/>
    <property type="molecule type" value="Genomic_DNA"/>
</dbReference>
<name>A0A482XEB1_LAOST</name>
<dbReference type="Proteomes" id="UP000291343">
    <property type="component" value="Unassembled WGS sequence"/>
</dbReference>
<sequence length="826" mass="93640">MQSDDDDSSLASSKNLASLFEKNSSHGGNSSLMYKPPKQPKIKTESSPRTPARPQAKAKETLSLIMLKVVQTYKFMNNAYVDQGRVGVAISGNPSTRQYQLTLYKEKTSLMAQAQINSQFWFAVQPNNYATFRDRNNILWSLLFASSSSLIEFSTEIALAKWACTESIDTVVSHDLYCVTFSADEKKVASDSRVELSMRFVKISPAYKLVKEIDTSNKHIVNVSKSESWTECLVGSVKGNKKLMILPLHLQGKWKSSLQENERLAFEIEILAVDPPLTLDNSLPKDIPRSSPETTTTTLVREETLPKISDNASNSSAHAQLSLISRMAKVGQALPFKGARVPDVLDSEDEVTATRPLEQSHEHIEEPKSNSVTDQSEVSIVQENAPLPSLPTQQVLAPVAPSSVAATSVPLDSQFAVFFSELRTNNSELRMGMNRITDKLERVMDKMELSSLDRVIDLLRSMETNMVSQFNTAQQKNVELIHTLKEDKYRNPTEFQQQNSVEHLMRENKELQESLAQCTLRAQELQVNIFHFFQNLTEQLMKEKQTRETIEQEHASVMIRLQTQLSEQAKTIALWSEALDKVTQRVPELERKVERERRKVDSEKQRTIRRLMNDVYKKMCSQFQAGDDSARYSAAEIRDTIRDTIKETTFEYLNAQSKQYSREDVNKKEVESIPSVSSTSKTVEEQCDNANREYNLSLKEQDSPSQSGNADKDKAETNESFVVERNIKVEECKNVGDSMEKTPSSSVDKEKDKDDTNQPSDNGQNILFQKRNEQSDKTWSDQCSTEETNKVTGEPAEEITEEDWSPKHPPPLFNNEESESDDSWLN</sequence>
<protein>
    <submittedName>
        <fullName evidence="3">Uncharacterized protein</fullName>
    </submittedName>
</protein>
<feature type="compositionally biased region" description="Acidic residues" evidence="2">
    <location>
        <begin position="816"/>
        <end position="826"/>
    </location>
</feature>